<dbReference type="EMBL" id="BAABAU010000006">
    <property type="protein sequence ID" value="GAA4267743.1"/>
    <property type="molecule type" value="Genomic_DNA"/>
</dbReference>
<organism evidence="1 2">
    <name type="scientific">Frondihabitans peucedani</name>
    <dbReference type="NCBI Taxonomy" id="598626"/>
    <lineage>
        <taxon>Bacteria</taxon>
        <taxon>Bacillati</taxon>
        <taxon>Actinomycetota</taxon>
        <taxon>Actinomycetes</taxon>
        <taxon>Micrococcales</taxon>
        <taxon>Microbacteriaceae</taxon>
        <taxon>Frondihabitans</taxon>
    </lineage>
</organism>
<protein>
    <recommendedName>
        <fullName evidence="3">Abortive infection protein-like C-terminal domain-containing protein</fullName>
    </recommendedName>
</protein>
<proteinExistence type="predicted"/>
<evidence type="ECO:0000313" key="1">
    <source>
        <dbReference type="EMBL" id="GAA4267743.1"/>
    </source>
</evidence>
<comment type="caution">
    <text evidence="1">The sequence shown here is derived from an EMBL/GenBank/DDBJ whole genome shotgun (WGS) entry which is preliminary data.</text>
</comment>
<name>A0ABP8E690_9MICO</name>
<evidence type="ECO:0008006" key="3">
    <source>
        <dbReference type="Google" id="ProtNLM"/>
    </source>
</evidence>
<sequence>MSNEAWRPAIPTGREEALTEDFPGYLREAVFRWMQSQVTVTSSNIDSNKFVDFQNASRTDLGFKASTRLNWRGTVLTHLRTISDANFTNLLDYFASRSNFPRGQEHPLELILSDGGSAWTVSRWQTNSARLVKRVPNGVQEAVRGVLGAKDAASVKLQEAWLDAYGTNPRSSVAYSNAVVAVETAALSLIETGKDEPTLGTVITVLEASNPRWRLVLRDNDKAPSAKSLATMMRVLWRGHASRHGRPDYTDATLEEARAAVILAATLVQWLTSGVVIPAEA</sequence>
<accession>A0ABP8E690</accession>
<reference evidence="2" key="1">
    <citation type="journal article" date="2019" name="Int. J. Syst. Evol. Microbiol.">
        <title>The Global Catalogue of Microorganisms (GCM) 10K type strain sequencing project: providing services to taxonomists for standard genome sequencing and annotation.</title>
        <authorList>
            <consortium name="The Broad Institute Genomics Platform"/>
            <consortium name="The Broad Institute Genome Sequencing Center for Infectious Disease"/>
            <person name="Wu L."/>
            <person name="Ma J."/>
        </authorList>
    </citation>
    <scope>NUCLEOTIDE SEQUENCE [LARGE SCALE GENOMIC DNA]</scope>
    <source>
        <strain evidence="2">JCM 17442</strain>
    </source>
</reference>
<dbReference type="Proteomes" id="UP001501594">
    <property type="component" value="Unassembled WGS sequence"/>
</dbReference>
<evidence type="ECO:0000313" key="2">
    <source>
        <dbReference type="Proteomes" id="UP001501594"/>
    </source>
</evidence>
<keyword evidence="2" id="KW-1185">Reference proteome</keyword>
<gene>
    <name evidence="1" type="ORF">GCM10022256_33550</name>
</gene>
<dbReference type="RefSeq" id="WP_344798340.1">
    <property type="nucleotide sequence ID" value="NZ_BAABAU010000006.1"/>
</dbReference>